<evidence type="ECO:0000256" key="2">
    <source>
        <dbReference type="SAM" id="SignalP"/>
    </source>
</evidence>
<reference evidence="3 4" key="1">
    <citation type="journal article" date="2024" name="G3 (Bethesda)">
        <title>Genome assembly of Hibiscus sabdariffa L. provides insights into metabolisms of medicinal natural products.</title>
        <authorList>
            <person name="Kim T."/>
        </authorList>
    </citation>
    <scope>NUCLEOTIDE SEQUENCE [LARGE SCALE GENOMIC DNA]</scope>
    <source>
        <strain evidence="3">TK-2024</strain>
        <tissue evidence="3">Old leaves</tissue>
    </source>
</reference>
<comment type="caution">
    <text evidence="3">The sequence shown here is derived from an EMBL/GenBank/DDBJ whole genome shotgun (WGS) entry which is preliminary data.</text>
</comment>
<gene>
    <name evidence="3" type="ORF">V6N12_013296</name>
</gene>
<dbReference type="Proteomes" id="UP001472677">
    <property type="component" value="Unassembled WGS sequence"/>
</dbReference>
<feature type="signal peptide" evidence="2">
    <location>
        <begin position="1"/>
        <end position="22"/>
    </location>
</feature>
<feature type="compositionally biased region" description="Polar residues" evidence="1">
    <location>
        <begin position="96"/>
        <end position="107"/>
    </location>
</feature>
<feature type="compositionally biased region" description="Basic and acidic residues" evidence="1">
    <location>
        <begin position="157"/>
        <end position="171"/>
    </location>
</feature>
<proteinExistence type="predicted"/>
<accession>A0ABR2D639</accession>
<feature type="region of interest" description="Disordered" evidence="1">
    <location>
        <begin position="84"/>
        <end position="171"/>
    </location>
</feature>
<feature type="chain" id="PRO_5045835399" evidence="2">
    <location>
        <begin position="23"/>
        <end position="194"/>
    </location>
</feature>
<evidence type="ECO:0000313" key="4">
    <source>
        <dbReference type="Proteomes" id="UP001472677"/>
    </source>
</evidence>
<keyword evidence="4" id="KW-1185">Reference proteome</keyword>
<keyword evidence="2" id="KW-0732">Signal</keyword>
<evidence type="ECO:0000313" key="3">
    <source>
        <dbReference type="EMBL" id="KAK8530795.1"/>
    </source>
</evidence>
<sequence>MKLKPNIWHLHVVCLRIIGCGGVIHPKPSIWLPIPISPDPISVGGLISETKRQRQRQNRFMPLPKMPPRLSRRVELWRRRAKVVDENGEHHKPTRSNDNNKQTQTFNSDKEKENGNLGVRRADQPLVFPSSPSFKSYILPPVRENKNDGNVSIGIQKKNERGSETGEKVENDTCESYEKLDSQKTMLPKSMLSW</sequence>
<evidence type="ECO:0000256" key="1">
    <source>
        <dbReference type="SAM" id="MobiDB-lite"/>
    </source>
</evidence>
<dbReference type="EMBL" id="JBBPBM010000035">
    <property type="protein sequence ID" value="KAK8530795.1"/>
    <property type="molecule type" value="Genomic_DNA"/>
</dbReference>
<organism evidence="3 4">
    <name type="scientific">Hibiscus sabdariffa</name>
    <name type="common">roselle</name>
    <dbReference type="NCBI Taxonomy" id="183260"/>
    <lineage>
        <taxon>Eukaryota</taxon>
        <taxon>Viridiplantae</taxon>
        <taxon>Streptophyta</taxon>
        <taxon>Embryophyta</taxon>
        <taxon>Tracheophyta</taxon>
        <taxon>Spermatophyta</taxon>
        <taxon>Magnoliopsida</taxon>
        <taxon>eudicotyledons</taxon>
        <taxon>Gunneridae</taxon>
        <taxon>Pentapetalae</taxon>
        <taxon>rosids</taxon>
        <taxon>malvids</taxon>
        <taxon>Malvales</taxon>
        <taxon>Malvaceae</taxon>
        <taxon>Malvoideae</taxon>
        <taxon>Hibiscus</taxon>
    </lineage>
</organism>
<name>A0ABR2D639_9ROSI</name>
<protein>
    <submittedName>
        <fullName evidence="3">Uncharacterized protein</fullName>
    </submittedName>
</protein>